<proteinExistence type="inferred from homology"/>
<dbReference type="PANTHER" id="PTHR33048">
    <property type="entry name" value="PTH11-LIKE INTEGRAL MEMBRANE PROTEIN (AFU_ORTHOLOGUE AFUA_5G11245)"/>
    <property type="match status" value="1"/>
</dbReference>
<evidence type="ECO:0000256" key="1">
    <source>
        <dbReference type="ARBA" id="ARBA00004141"/>
    </source>
</evidence>
<evidence type="ECO:0000256" key="3">
    <source>
        <dbReference type="ARBA" id="ARBA00022989"/>
    </source>
</evidence>
<evidence type="ECO:0000259" key="8">
    <source>
        <dbReference type="Pfam" id="PF20684"/>
    </source>
</evidence>
<keyword evidence="2 7" id="KW-0812">Transmembrane</keyword>
<feature type="transmembrane region" description="Helical" evidence="7">
    <location>
        <begin position="12"/>
        <end position="33"/>
    </location>
</feature>
<evidence type="ECO:0000256" key="6">
    <source>
        <dbReference type="SAM" id="MobiDB-lite"/>
    </source>
</evidence>
<feature type="transmembrane region" description="Helical" evidence="7">
    <location>
        <begin position="45"/>
        <end position="65"/>
    </location>
</feature>
<feature type="region of interest" description="Disordered" evidence="6">
    <location>
        <begin position="280"/>
        <end position="304"/>
    </location>
</feature>
<feature type="transmembrane region" description="Helical" evidence="7">
    <location>
        <begin position="174"/>
        <end position="194"/>
    </location>
</feature>
<reference evidence="9 10" key="1">
    <citation type="submission" date="2023-01" db="EMBL/GenBank/DDBJ databases">
        <title>Analysis of 21 Apiospora genomes using comparative genomics revels a genus with tremendous synthesis potential of carbohydrate active enzymes and secondary metabolites.</title>
        <authorList>
            <person name="Sorensen T."/>
        </authorList>
    </citation>
    <scope>NUCLEOTIDE SEQUENCE [LARGE SCALE GENOMIC DNA]</scope>
    <source>
        <strain evidence="9 10">CBS 117206</strain>
    </source>
</reference>
<gene>
    <name evidence="9" type="ORF">PG999_014352</name>
</gene>
<feature type="compositionally biased region" description="Polar residues" evidence="6">
    <location>
        <begin position="365"/>
        <end position="379"/>
    </location>
</feature>
<comment type="caution">
    <text evidence="9">The sequence shown here is derived from an EMBL/GenBank/DDBJ whole genome shotgun (WGS) entry which is preliminary data.</text>
</comment>
<protein>
    <recommendedName>
        <fullName evidence="8">Rhodopsin domain-containing protein</fullName>
    </recommendedName>
</protein>
<sequence length="391" mass="43789">MDYENETRAPRLLAATWSLTVVAGIFLGLRIYCKRRRSTGLWWDDHLMVAAWVSLLISTVINTYITTLGMGRHYSTISHDNKIAINKITVLVALFSIVASGLSKTSFAVTLYRLFSNKWMRFFLLFVVVTVNLFLNSVWITGFTKCQPTAKIFDSSIPGTCWDKKKLSQWQTFASYYSSIMDFVLAFLPWKTLLKMSMPLREKIGVTVAMSMGAIAGITGIVKSVLVVSITDPDVTYSRIDLTIWTITEPAVTIMAASLPVLRMLYRELRSSQRSYYRNGVSTNRYGKTDNRTGNQTGNRRNTLAETKTHRKGNTVMVMSTSGWQESQEALQRDLEVGSGTTSHTAGSGVRSPPKGIMKTEEVRIQSSPNNTPGGSTADSFEMVSFEKERH</sequence>
<accession>A0AAW0Q5M2</accession>
<evidence type="ECO:0000256" key="2">
    <source>
        <dbReference type="ARBA" id="ARBA00022692"/>
    </source>
</evidence>
<feature type="transmembrane region" description="Helical" evidence="7">
    <location>
        <begin position="85"/>
        <end position="102"/>
    </location>
</feature>
<keyword evidence="4 7" id="KW-0472">Membrane</keyword>
<dbReference type="Pfam" id="PF20684">
    <property type="entry name" value="Fung_rhodopsin"/>
    <property type="match status" value="1"/>
</dbReference>
<evidence type="ECO:0000256" key="7">
    <source>
        <dbReference type="SAM" id="Phobius"/>
    </source>
</evidence>
<evidence type="ECO:0000313" key="9">
    <source>
        <dbReference type="EMBL" id="KAK8092765.1"/>
    </source>
</evidence>
<dbReference type="EMBL" id="JAQQWP010000012">
    <property type="protein sequence ID" value="KAK8092765.1"/>
    <property type="molecule type" value="Genomic_DNA"/>
</dbReference>
<feature type="domain" description="Rhodopsin" evidence="8">
    <location>
        <begin position="29"/>
        <end position="267"/>
    </location>
</feature>
<comment type="subcellular location">
    <subcellularLocation>
        <location evidence="1">Membrane</location>
        <topology evidence="1">Multi-pass membrane protein</topology>
    </subcellularLocation>
</comment>
<feature type="transmembrane region" description="Helical" evidence="7">
    <location>
        <begin position="242"/>
        <end position="266"/>
    </location>
</feature>
<organism evidence="9 10">
    <name type="scientific">Apiospora kogelbergensis</name>
    <dbReference type="NCBI Taxonomy" id="1337665"/>
    <lineage>
        <taxon>Eukaryota</taxon>
        <taxon>Fungi</taxon>
        <taxon>Dikarya</taxon>
        <taxon>Ascomycota</taxon>
        <taxon>Pezizomycotina</taxon>
        <taxon>Sordariomycetes</taxon>
        <taxon>Xylariomycetidae</taxon>
        <taxon>Amphisphaeriales</taxon>
        <taxon>Apiosporaceae</taxon>
        <taxon>Apiospora</taxon>
    </lineage>
</organism>
<dbReference type="Proteomes" id="UP001392437">
    <property type="component" value="Unassembled WGS sequence"/>
</dbReference>
<feature type="transmembrane region" description="Helical" evidence="7">
    <location>
        <begin position="206"/>
        <end position="230"/>
    </location>
</feature>
<evidence type="ECO:0000256" key="5">
    <source>
        <dbReference type="ARBA" id="ARBA00038359"/>
    </source>
</evidence>
<name>A0AAW0Q5M2_9PEZI</name>
<evidence type="ECO:0000256" key="4">
    <source>
        <dbReference type="ARBA" id="ARBA00023136"/>
    </source>
</evidence>
<feature type="transmembrane region" description="Helical" evidence="7">
    <location>
        <begin position="122"/>
        <end position="140"/>
    </location>
</feature>
<dbReference type="AlphaFoldDB" id="A0AAW0Q5M2"/>
<keyword evidence="10" id="KW-1185">Reference proteome</keyword>
<feature type="region of interest" description="Disordered" evidence="6">
    <location>
        <begin position="325"/>
        <end position="391"/>
    </location>
</feature>
<dbReference type="InterPro" id="IPR049326">
    <property type="entry name" value="Rhodopsin_dom_fungi"/>
</dbReference>
<feature type="compositionally biased region" description="Low complexity" evidence="6">
    <location>
        <begin position="338"/>
        <end position="349"/>
    </location>
</feature>
<keyword evidence="3 7" id="KW-1133">Transmembrane helix</keyword>
<comment type="similarity">
    <text evidence="5">Belongs to the SAT4 family.</text>
</comment>
<feature type="compositionally biased region" description="Low complexity" evidence="6">
    <location>
        <begin position="292"/>
        <end position="302"/>
    </location>
</feature>
<dbReference type="InterPro" id="IPR052337">
    <property type="entry name" value="SAT4-like"/>
</dbReference>
<dbReference type="PANTHER" id="PTHR33048:SF42">
    <property type="entry name" value="INTEGRAL MEMBRANE PROTEIN"/>
    <property type="match status" value="1"/>
</dbReference>
<evidence type="ECO:0000313" key="10">
    <source>
        <dbReference type="Proteomes" id="UP001392437"/>
    </source>
</evidence>
<dbReference type="GO" id="GO:0016020">
    <property type="term" value="C:membrane"/>
    <property type="evidence" value="ECO:0007669"/>
    <property type="project" value="UniProtKB-SubCell"/>
</dbReference>